<dbReference type="OrthoDB" id="438440at2759"/>
<evidence type="ECO:0000256" key="7">
    <source>
        <dbReference type="ARBA" id="ARBA00022801"/>
    </source>
</evidence>
<accession>A0A1X2IM59</accession>
<keyword evidence="8" id="KW-0106">Calcium</keyword>
<dbReference type="InterPro" id="IPR029058">
    <property type="entry name" value="AB_hydrolase_fold"/>
</dbReference>
<evidence type="ECO:0000256" key="2">
    <source>
        <dbReference type="ARBA" id="ARBA00004651"/>
    </source>
</evidence>
<evidence type="ECO:0000256" key="11">
    <source>
        <dbReference type="ARBA" id="ARBA00023098"/>
    </source>
</evidence>
<dbReference type="GO" id="GO:0016298">
    <property type="term" value="F:lipase activity"/>
    <property type="evidence" value="ECO:0007669"/>
    <property type="project" value="TreeGrafter"/>
</dbReference>
<evidence type="ECO:0000256" key="9">
    <source>
        <dbReference type="ARBA" id="ARBA00022963"/>
    </source>
</evidence>
<evidence type="ECO:0000256" key="14">
    <source>
        <dbReference type="ARBA" id="ARBA00026104"/>
    </source>
</evidence>
<sequence length="460" mass="52020">MSFDWLTALLHPNKDDHSARGRRYGFQQNDTDNGDDEEGTKKKNSSSNHQDTNEKEHGRACRLTHKAKKKARHIISSVEFGDKSFGSRWMQDSFEVVALSHPVADHLIGLAVKTQTQALVRAIIVLANSFGQGFKVTAIQLVKAMLLLERFYRSLPKQVPSNEIKDRYIIDIGNHYFRYALVAYGWRGLAYLGLYGQLIRRSGGKSRSNRLAILNYLRVESGDLLGYEYGLREGAAFQPSYFVAVDRPKKSIVLSIRGTWSLYDAITDLVCYYVPWKGGLVHSGMLASAQWIFIHIVPQIFRYIHLHRQFLKGFVITGHSLGGGAASLLTMMVADELETLQKLADNPDFQLRCYSYAPVALVSYELACKYDQYIHSFIVQDDIVGRLSYGTALKLKELILDTISAYEALGGMAKVVTNSKSRKLCYDLIDKCRALIFKSTSEAPPVVRQNKREIYNDQVH</sequence>
<evidence type="ECO:0000256" key="5">
    <source>
        <dbReference type="ARBA" id="ARBA00022692"/>
    </source>
</evidence>
<dbReference type="EC" id="3.1.1.116" evidence="14"/>
<reference evidence="17 18" key="1">
    <citation type="submission" date="2016-07" db="EMBL/GenBank/DDBJ databases">
        <title>Pervasive Adenine N6-methylation of Active Genes in Fungi.</title>
        <authorList>
            <consortium name="DOE Joint Genome Institute"/>
            <person name="Mondo S.J."/>
            <person name="Dannebaum R.O."/>
            <person name="Kuo R.C."/>
            <person name="Labutti K."/>
            <person name="Haridas S."/>
            <person name="Kuo A."/>
            <person name="Salamov A."/>
            <person name="Ahrendt S.R."/>
            <person name="Lipzen A."/>
            <person name="Sullivan W."/>
            <person name="Andreopoulos W.B."/>
            <person name="Clum A."/>
            <person name="Lindquist E."/>
            <person name="Daum C."/>
            <person name="Ramamoorthy G.K."/>
            <person name="Gryganskyi A."/>
            <person name="Culley D."/>
            <person name="Magnuson J.K."/>
            <person name="James T.Y."/>
            <person name="O'Malley M.A."/>
            <person name="Stajich J.E."/>
            <person name="Spatafora J.W."/>
            <person name="Visel A."/>
            <person name="Grigoriev I.V."/>
        </authorList>
    </citation>
    <scope>NUCLEOTIDE SEQUENCE [LARGE SCALE GENOMIC DNA]</scope>
    <source>
        <strain evidence="17 18">NRRL 1336</strain>
    </source>
</reference>
<comment type="catalytic activity">
    <reaction evidence="13">
        <text>a 1,2-diacyl-sn-glycerol + H2O = a 2-acylglycerol + a fatty acid + H(+)</text>
        <dbReference type="Rhea" id="RHEA:33275"/>
        <dbReference type="ChEBI" id="CHEBI:15377"/>
        <dbReference type="ChEBI" id="CHEBI:15378"/>
        <dbReference type="ChEBI" id="CHEBI:17389"/>
        <dbReference type="ChEBI" id="CHEBI:17815"/>
        <dbReference type="ChEBI" id="CHEBI:28868"/>
        <dbReference type="EC" id="3.1.1.116"/>
    </reaction>
    <physiologicalReaction direction="left-to-right" evidence="13">
        <dbReference type="Rhea" id="RHEA:33276"/>
    </physiologicalReaction>
</comment>
<keyword evidence="18" id="KW-1185">Reference proteome</keyword>
<dbReference type="InterPro" id="IPR002921">
    <property type="entry name" value="Fungal_lipase-type"/>
</dbReference>
<evidence type="ECO:0000313" key="17">
    <source>
        <dbReference type="EMBL" id="ORZ18857.1"/>
    </source>
</evidence>
<evidence type="ECO:0000256" key="6">
    <source>
        <dbReference type="ARBA" id="ARBA00022723"/>
    </source>
</evidence>
<keyword evidence="12" id="KW-0472">Membrane</keyword>
<keyword evidence="11" id="KW-0443">Lipid metabolism</keyword>
<organism evidence="17 18">
    <name type="scientific">Absidia repens</name>
    <dbReference type="NCBI Taxonomy" id="90262"/>
    <lineage>
        <taxon>Eukaryota</taxon>
        <taxon>Fungi</taxon>
        <taxon>Fungi incertae sedis</taxon>
        <taxon>Mucoromycota</taxon>
        <taxon>Mucoromycotina</taxon>
        <taxon>Mucoromycetes</taxon>
        <taxon>Mucorales</taxon>
        <taxon>Cunninghamellaceae</taxon>
        <taxon>Absidia</taxon>
    </lineage>
</organism>
<dbReference type="EMBL" id="MCGE01000008">
    <property type="protein sequence ID" value="ORZ18857.1"/>
    <property type="molecule type" value="Genomic_DNA"/>
</dbReference>
<evidence type="ECO:0000256" key="1">
    <source>
        <dbReference type="ARBA" id="ARBA00001913"/>
    </source>
</evidence>
<evidence type="ECO:0000256" key="10">
    <source>
        <dbReference type="ARBA" id="ARBA00022989"/>
    </source>
</evidence>
<evidence type="ECO:0000256" key="3">
    <source>
        <dbReference type="ARBA" id="ARBA00022475"/>
    </source>
</evidence>
<evidence type="ECO:0000256" key="4">
    <source>
        <dbReference type="ARBA" id="ARBA00022553"/>
    </source>
</evidence>
<proteinExistence type="predicted"/>
<dbReference type="GO" id="GO:0005886">
    <property type="term" value="C:plasma membrane"/>
    <property type="evidence" value="ECO:0007669"/>
    <property type="project" value="UniProtKB-SubCell"/>
</dbReference>
<comment type="subcellular location">
    <subcellularLocation>
        <location evidence="2">Cell membrane</location>
        <topology evidence="2">Multi-pass membrane protein</topology>
    </subcellularLocation>
</comment>
<dbReference type="Pfam" id="PF01764">
    <property type="entry name" value="Lipase_3"/>
    <property type="match status" value="1"/>
</dbReference>
<gene>
    <name evidence="17" type="ORF">BCR42DRAFT_324717</name>
</gene>
<comment type="caution">
    <text evidence="17">The sequence shown here is derived from an EMBL/GenBank/DDBJ whole genome shotgun (WGS) entry which is preliminary data.</text>
</comment>
<feature type="region of interest" description="Disordered" evidence="15">
    <location>
        <begin position="12"/>
        <end position="59"/>
    </location>
</feature>
<dbReference type="AlphaFoldDB" id="A0A1X2IM59"/>
<evidence type="ECO:0000256" key="8">
    <source>
        <dbReference type="ARBA" id="ARBA00022837"/>
    </source>
</evidence>
<dbReference type="Gene3D" id="3.40.50.1820">
    <property type="entry name" value="alpha/beta hydrolase"/>
    <property type="match status" value="1"/>
</dbReference>
<dbReference type="CDD" id="cd00519">
    <property type="entry name" value="Lipase_3"/>
    <property type="match status" value="1"/>
</dbReference>
<comment type="cofactor">
    <cofactor evidence="1">
        <name>Ca(2+)</name>
        <dbReference type="ChEBI" id="CHEBI:29108"/>
    </cofactor>
</comment>
<keyword evidence="3" id="KW-1003">Cell membrane</keyword>
<evidence type="ECO:0000256" key="12">
    <source>
        <dbReference type="ARBA" id="ARBA00023136"/>
    </source>
</evidence>
<dbReference type="PANTHER" id="PTHR45792">
    <property type="entry name" value="DIACYLGLYCEROL LIPASE HOMOLOG-RELATED"/>
    <property type="match status" value="1"/>
</dbReference>
<evidence type="ECO:0000259" key="16">
    <source>
        <dbReference type="Pfam" id="PF01764"/>
    </source>
</evidence>
<keyword evidence="10" id="KW-1133">Transmembrane helix</keyword>
<evidence type="ECO:0000313" key="18">
    <source>
        <dbReference type="Proteomes" id="UP000193560"/>
    </source>
</evidence>
<evidence type="ECO:0000256" key="13">
    <source>
        <dbReference type="ARBA" id="ARBA00024531"/>
    </source>
</evidence>
<protein>
    <recommendedName>
        <fullName evidence="14">sn-1-specific diacylglycerol lipase</fullName>
        <ecNumber evidence="14">3.1.1.116</ecNumber>
    </recommendedName>
</protein>
<name>A0A1X2IM59_9FUNG</name>
<keyword evidence="4" id="KW-0597">Phosphoprotein</keyword>
<keyword evidence="6" id="KW-0479">Metal-binding</keyword>
<feature type="domain" description="Fungal lipase-type" evidence="16">
    <location>
        <begin position="253"/>
        <end position="388"/>
    </location>
</feature>
<keyword evidence="5" id="KW-0812">Transmembrane</keyword>
<dbReference type="Proteomes" id="UP000193560">
    <property type="component" value="Unassembled WGS sequence"/>
</dbReference>
<dbReference type="GO" id="GO:0016042">
    <property type="term" value="P:lipid catabolic process"/>
    <property type="evidence" value="ECO:0007669"/>
    <property type="project" value="UniProtKB-KW"/>
</dbReference>
<dbReference type="SUPFAM" id="SSF53474">
    <property type="entry name" value="alpha/beta-Hydrolases"/>
    <property type="match status" value="1"/>
</dbReference>
<keyword evidence="9" id="KW-0442">Lipid degradation</keyword>
<dbReference type="PANTHER" id="PTHR45792:SF8">
    <property type="entry name" value="DIACYLGLYCEROL LIPASE-ALPHA"/>
    <property type="match status" value="1"/>
</dbReference>
<keyword evidence="7 17" id="KW-0378">Hydrolase</keyword>
<dbReference type="InterPro" id="IPR052214">
    <property type="entry name" value="DAG_Lipase-Related"/>
</dbReference>
<evidence type="ECO:0000256" key="15">
    <source>
        <dbReference type="SAM" id="MobiDB-lite"/>
    </source>
</evidence>
<dbReference type="GO" id="GO:0046872">
    <property type="term" value="F:metal ion binding"/>
    <property type="evidence" value="ECO:0007669"/>
    <property type="project" value="UniProtKB-KW"/>
</dbReference>